<dbReference type="FunFam" id="3.30.870.10:FF:000001">
    <property type="entry name" value="Polyphosphate kinase"/>
    <property type="match status" value="1"/>
</dbReference>
<dbReference type="GO" id="GO:0005524">
    <property type="term" value="F:ATP binding"/>
    <property type="evidence" value="ECO:0007669"/>
    <property type="project" value="UniProtKB-KW"/>
</dbReference>
<dbReference type="NCBIfam" id="NF003921">
    <property type="entry name" value="PRK05443.2-2"/>
    <property type="match status" value="1"/>
</dbReference>
<evidence type="ECO:0000259" key="12">
    <source>
        <dbReference type="Pfam" id="PF13089"/>
    </source>
</evidence>
<evidence type="ECO:0000256" key="3">
    <source>
        <dbReference type="ARBA" id="ARBA00022723"/>
    </source>
</evidence>
<feature type="binding site" evidence="8">
    <location>
        <position position="375"/>
    </location>
    <ligand>
        <name>Mg(2+)</name>
        <dbReference type="ChEBI" id="CHEBI:18420"/>
    </ligand>
</feature>
<dbReference type="InterPro" id="IPR025200">
    <property type="entry name" value="PPK_C_dom2"/>
</dbReference>
<dbReference type="Pfam" id="PF13089">
    <property type="entry name" value="PP_kinase_N"/>
    <property type="match status" value="1"/>
</dbReference>
<dbReference type="NCBIfam" id="NF003918">
    <property type="entry name" value="PRK05443.1-2"/>
    <property type="match status" value="1"/>
</dbReference>
<dbReference type="Gene3D" id="1.20.58.310">
    <property type="entry name" value="Polyphosphate kinase N-terminal domain"/>
    <property type="match status" value="1"/>
</dbReference>
<feature type="binding site" evidence="8">
    <location>
        <position position="49"/>
    </location>
    <ligand>
        <name>ATP</name>
        <dbReference type="ChEBI" id="CHEBI:30616"/>
    </ligand>
</feature>
<dbReference type="InterPro" id="IPR036832">
    <property type="entry name" value="PPK_N_dom_sf"/>
</dbReference>
<dbReference type="PANTHER" id="PTHR30218">
    <property type="entry name" value="POLYPHOSPHATE KINASE"/>
    <property type="match status" value="1"/>
</dbReference>
<dbReference type="InterPro" id="IPR036830">
    <property type="entry name" value="PP_kinase_middle_dom_sf"/>
</dbReference>
<feature type="domain" description="Polyphosphate kinase N-terminal" evidence="12">
    <location>
        <begin position="11"/>
        <end position="116"/>
    </location>
</feature>
<reference evidence="15 16" key="1">
    <citation type="submission" date="2017-09" db="EMBL/GenBank/DDBJ databases">
        <title>Genome sequence of Lactobacillus brevis D7.</title>
        <authorList>
            <person name="Kwon M.-S."/>
            <person name="Lim S.K."/>
            <person name="Choi H.-J."/>
        </authorList>
    </citation>
    <scope>NUCLEOTIDE SEQUENCE [LARGE SCALE GENOMIC DNA]</scope>
    <source>
        <strain evidence="15 16">D7</strain>
    </source>
</reference>
<dbReference type="NCBIfam" id="NF003920">
    <property type="entry name" value="PRK05443.2-1"/>
    <property type="match status" value="1"/>
</dbReference>
<proteinExistence type="inferred from homology"/>
<comment type="catalytic activity">
    <reaction evidence="8 9">
        <text>[phosphate](n) + ATP = [phosphate](n+1) + ADP</text>
        <dbReference type="Rhea" id="RHEA:19573"/>
        <dbReference type="Rhea" id="RHEA-COMP:9859"/>
        <dbReference type="Rhea" id="RHEA-COMP:14280"/>
        <dbReference type="ChEBI" id="CHEBI:16838"/>
        <dbReference type="ChEBI" id="CHEBI:30616"/>
        <dbReference type="ChEBI" id="CHEBI:456216"/>
        <dbReference type="EC" id="2.7.4.1"/>
    </reaction>
</comment>
<keyword evidence="7 8" id="KW-0460">Magnesium</keyword>
<dbReference type="PIRSF" id="PIRSF015589">
    <property type="entry name" value="PP_kinase"/>
    <property type="match status" value="1"/>
</dbReference>
<evidence type="ECO:0000259" key="11">
    <source>
        <dbReference type="Pfam" id="PF02503"/>
    </source>
</evidence>
<organism evidence="15 16">
    <name type="scientific">Levilactobacillus brevis</name>
    <name type="common">Lactobacillus brevis</name>
    <dbReference type="NCBI Taxonomy" id="1580"/>
    <lineage>
        <taxon>Bacteria</taxon>
        <taxon>Bacillati</taxon>
        <taxon>Bacillota</taxon>
        <taxon>Bacilli</taxon>
        <taxon>Lactobacillales</taxon>
        <taxon>Lactobacillaceae</taxon>
        <taxon>Levilactobacillus</taxon>
    </lineage>
</organism>
<dbReference type="GO" id="GO:0009358">
    <property type="term" value="C:polyphosphate kinase complex"/>
    <property type="evidence" value="ECO:0007669"/>
    <property type="project" value="InterPro"/>
</dbReference>
<feature type="domain" description="Polyphosphate kinase middle" evidence="11">
    <location>
        <begin position="126"/>
        <end position="303"/>
    </location>
</feature>
<evidence type="ECO:0000256" key="4">
    <source>
        <dbReference type="ARBA" id="ARBA00022741"/>
    </source>
</evidence>
<comment type="caution">
    <text evidence="15">The sequence shown here is derived from an EMBL/GenBank/DDBJ whole genome shotgun (WGS) entry which is preliminary data.</text>
</comment>
<evidence type="ECO:0000259" key="14">
    <source>
        <dbReference type="Pfam" id="PF17941"/>
    </source>
</evidence>
<dbReference type="PANTHER" id="PTHR30218:SF0">
    <property type="entry name" value="POLYPHOSPHATE KINASE"/>
    <property type="match status" value="1"/>
</dbReference>
<dbReference type="HAMAP" id="MF_00347">
    <property type="entry name" value="Polyphosphate_kinase"/>
    <property type="match status" value="1"/>
</dbReference>
<dbReference type="SUPFAM" id="SSF143724">
    <property type="entry name" value="PHP14-like"/>
    <property type="match status" value="1"/>
</dbReference>
<dbReference type="EMBL" id="NVYO01000001">
    <property type="protein sequence ID" value="PBQ23222.1"/>
    <property type="molecule type" value="Genomic_DNA"/>
</dbReference>
<feature type="active site" description="Phosphohistidine intermediate" evidence="8">
    <location>
        <position position="435"/>
    </location>
</feature>
<dbReference type="Pfam" id="PF17941">
    <property type="entry name" value="PP_kinase_C_1"/>
    <property type="match status" value="1"/>
</dbReference>
<dbReference type="Gene3D" id="3.30.870.10">
    <property type="entry name" value="Endonuclease Chain A"/>
    <property type="match status" value="2"/>
</dbReference>
<dbReference type="GO" id="GO:0008976">
    <property type="term" value="F:polyphosphate kinase activity"/>
    <property type="evidence" value="ECO:0007669"/>
    <property type="project" value="UniProtKB-UniRule"/>
</dbReference>
<dbReference type="Proteomes" id="UP000217918">
    <property type="component" value="Unassembled WGS sequence"/>
</dbReference>
<dbReference type="SUPFAM" id="SSF140356">
    <property type="entry name" value="PPK N-terminal domain-like"/>
    <property type="match status" value="1"/>
</dbReference>
<accession>A0A2A3TVY8</accession>
<dbReference type="CDD" id="cd09168">
    <property type="entry name" value="PLDc_PaPPK1_C2_like"/>
    <property type="match status" value="1"/>
</dbReference>
<keyword evidence="5 8" id="KW-0418">Kinase</keyword>
<gene>
    <name evidence="8" type="primary">ppk</name>
    <name evidence="15" type="ORF">CNR29_03980</name>
</gene>
<dbReference type="NCBIfam" id="NF003917">
    <property type="entry name" value="PRK05443.1-1"/>
    <property type="match status" value="1"/>
</dbReference>
<keyword evidence="2 8" id="KW-0808">Transferase</keyword>
<keyword evidence="3 8" id="KW-0479">Metal-binding</keyword>
<evidence type="ECO:0000256" key="10">
    <source>
        <dbReference type="SAM" id="MobiDB-lite"/>
    </source>
</evidence>
<evidence type="ECO:0000256" key="5">
    <source>
        <dbReference type="ARBA" id="ARBA00022777"/>
    </source>
</evidence>
<dbReference type="InterPro" id="IPR025198">
    <property type="entry name" value="PPK_N_dom"/>
</dbReference>
<dbReference type="Pfam" id="PF02503">
    <property type="entry name" value="PP_kinase"/>
    <property type="match status" value="1"/>
</dbReference>
<keyword evidence="6 8" id="KW-0067">ATP-binding</keyword>
<dbReference type="NCBIfam" id="TIGR03705">
    <property type="entry name" value="poly_P_kin"/>
    <property type="match status" value="1"/>
</dbReference>
<dbReference type="GO" id="GO:0046872">
    <property type="term" value="F:metal ion binding"/>
    <property type="evidence" value="ECO:0007669"/>
    <property type="project" value="UniProtKB-KW"/>
</dbReference>
<feature type="domain" description="Polyphosphate kinase C-terminal" evidence="14">
    <location>
        <begin position="331"/>
        <end position="496"/>
    </location>
</feature>
<comment type="similarity">
    <text evidence="8 9">Belongs to the polyphosphate kinase 1 (PPK1) family.</text>
</comment>
<dbReference type="EC" id="2.7.4.1" evidence="8 9"/>
<comment type="function">
    <text evidence="8 9">Catalyzes the reversible transfer of the terminal phosphate of ATP to form a long-chain polyphosphate (polyP).</text>
</comment>
<dbReference type="Gene3D" id="3.30.1840.10">
    <property type="entry name" value="Polyphosphate kinase middle domain"/>
    <property type="match status" value="1"/>
</dbReference>
<dbReference type="AlphaFoldDB" id="A0A2A3TVY8"/>
<evidence type="ECO:0000256" key="7">
    <source>
        <dbReference type="ARBA" id="ARBA00022842"/>
    </source>
</evidence>
<dbReference type="Pfam" id="PF13090">
    <property type="entry name" value="PP_kinase_C"/>
    <property type="match status" value="1"/>
</dbReference>
<feature type="binding site" evidence="8">
    <location>
        <position position="564"/>
    </location>
    <ligand>
        <name>ATP</name>
        <dbReference type="ChEBI" id="CHEBI:30616"/>
    </ligand>
</feature>
<keyword evidence="1 8" id="KW-0597">Phosphoprotein</keyword>
<protein>
    <recommendedName>
        <fullName evidence="8 9">Polyphosphate kinase</fullName>
        <ecNumber evidence="8 9">2.7.4.1</ecNumber>
    </recommendedName>
    <alternativeName>
        <fullName evidence="8">ATP-polyphosphate phosphotransferase</fullName>
    </alternativeName>
    <alternativeName>
        <fullName evidence="8">Polyphosphoric acid kinase</fullName>
    </alternativeName>
</protein>
<evidence type="ECO:0000313" key="15">
    <source>
        <dbReference type="EMBL" id="PBQ23222.1"/>
    </source>
</evidence>
<dbReference type="RefSeq" id="WP_096109796.1">
    <property type="nucleotide sequence ID" value="NZ_NVYO01000001.1"/>
</dbReference>
<dbReference type="InterPro" id="IPR024953">
    <property type="entry name" value="PP_kinase_middle"/>
</dbReference>
<dbReference type="InterPro" id="IPR041108">
    <property type="entry name" value="PP_kinase_C_1"/>
</dbReference>
<evidence type="ECO:0000256" key="6">
    <source>
        <dbReference type="ARBA" id="ARBA00022840"/>
    </source>
</evidence>
<dbReference type="CDD" id="cd09165">
    <property type="entry name" value="PLDc_PaPPK1_C1_like"/>
    <property type="match status" value="1"/>
</dbReference>
<evidence type="ECO:0000313" key="16">
    <source>
        <dbReference type="Proteomes" id="UP000217918"/>
    </source>
</evidence>
<feature type="domain" description="Polyphosphate kinase C-terminal" evidence="13">
    <location>
        <begin position="503"/>
        <end position="674"/>
    </location>
</feature>
<name>A0A2A3TVY8_LEVBR</name>
<comment type="PTM">
    <text evidence="8 9">An intermediate of this reaction is the autophosphorylated ppk in which a phosphate is covalently linked to a histidine residue through a N-P bond.</text>
</comment>
<evidence type="ECO:0000256" key="1">
    <source>
        <dbReference type="ARBA" id="ARBA00022553"/>
    </source>
</evidence>
<evidence type="ECO:0000256" key="9">
    <source>
        <dbReference type="RuleBase" id="RU003800"/>
    </source>
</evidence>
<keyword evidence="4 8" id="KW-0547">Nucleotide-binding</keyword>
<feature type="binding site" evidence="8">
    <location>
        <position position="468"/>
    </location>
    <ligand>
        <name>ATP</name>
        <dbReference type="ChEBI" id="CHEBI:30616"/>
    </ligand>
</feature>
<evidence type="ECO:0000256" key="8">
    <source>
        <dbReference type="HAMAP-Rule" id="MF_00347"/>
    </source>
</evidence>
<dbReference type="GO" id="GO:0006799">
    <property type="term" value="P:polyphosphate biosynthetic process"/>
    <property type="evidence" value="ECO:0007669"/>
    <property type="project" value="UniProtKB-UniRule"/>
</dbReference>
<evidence type="ECO:0000259" key="13">
    <source>
        <dbReference type="Pfam" id="PF13090"/>
    </source>
</evidence>
<comment type="cofactor">
    <cofactor evidence="8">
        <name>Mg(2+)</name>
        <dbReference type="ChEBI" id="CHEBI:18420"/>
    </cofactor>
</comment>
<dbReference type="InterPro" id="IPR003414">
    <property type="entry name" value="PP_kinase"/>
</dbReference>
<sequence length="720" mass="81509">MTLDFTLPQYYTNRELSWLDFNDRVLEEARDKTNPLLERVRFLGITQSNVDEFFMVRVASLSKLAAVNYPKPDASGMTAKDQLLAVNAKAHDQVIKQYSTLNRMLLPALGNLDVHVLTPQDLTPQQARFIEKYFNDELSPALTPMAVDSSRPFPFIGNNTLNIALRLYKDGDKKDKRFATVQVPDIFPRTVRLPGAPNDFMMLEDVIKTFIGNLFIGYQVKEATTYRVIRDMDLDVAEEDTSDLLKEVEQQLKRREHGGAVRLEVENGISPALRRRLVNALNVADYAVYEISGPIDLTFLSQLTKQISDHDDERYAPFTANRTPGFTPDDDVFKTIRQHDVLVHHPYDTFGAVTELIRQAATDDDVLAIKMTLYRVSSNSPIIKYLGRAAQNGKQVTVLVEVKARFDEENNVHWAQQLEKMGCHVIYGLIGLKTHCKLALIVRREADGIRRYMHMGTGNYNDVTAHFYTDMGLMTTNTDMGIDASNIFNMLSGYSEPPYFHQLHMSPDGIRHFITAKIDQEITNAKAGQPAWIEMKMNSLSDSAMIAKLYEASHAGVHVKLIVRGICCLNVGIPKVSDHIEVHSIVGRYLEHSRIYAFANAGDPQVYLSSADLMTRNLNRRVELLFPILQADLRQRVFAIFDTLWQDNVKTRVLLADRTFTRVDRRGLDALDAQATFMAEATKQRLAAKPTATNQSGTHQFKPMLSPKNQPQSPIDRSPE</sequence>
<feature type="compositionally biased region" description="Polar residues" evidence="10">
    <location>
        <begin position="707"/>
        <end position="720"/>
    </location>
</feature>
<feature type="binding site" evidence="8">
    <location>
        <position position="405"/>
    </location>
    <ligand>
        <name>Mg(2+)</name>
        <dbReference type="ChEBI" id="CHEBI:18420"/>
    </ligand>
</feature>
<dbReference type="SUPFAM" id="SSF56024">
    <property type="entry name" value="Phospholipase D/nuclease"/>
    <property type="match status" value="2"/>
</dbReference>
<evidence type="ECO:0000256" key="2">
    <source>
        <dbReference type="ARBA" id="ARBA00022679"/>
    </source>
</evidence>
<feature type="binding site" evidence="8">
    <location>
        <position position="592"/>
    </location>
    <ligand>
        <name>ATP</name>
        <dbReference type="ChEBI" id="CHEBI:30616"/>
    </ligand>
</feature>
<feature type="region of interest" description="Disordered" evidence="10">
    <location>
        <begin position="684"/>
        <end position="720"/>
    </location>
</feature>